<keyword evidence="2" id="KW-0238">DNA-binding</keyword>
<dbReference type="GO" id="GO:0043565">
    <property type="term" value="F:sequence-specific DNA binding"/>
    <property type="evidence" value="ECO:0007669"/>
    <property type="project" value="InterPro"/>
</dbReference>
<keyword evidence="6" id="KW-1185">Reference proteome</keyword>
<dbReference type="PROSITE" id="PS01124">
    <property type="entry name" value="HTH_ARAC_FAMILY_2"/>
    <property type="match status" value="1"/>
</dbReference>
<dbReference type="Pfam" id="PF12833">
    <property type="entry name" value="HTH_18"/>
    <property type="match status" value="1"/>
</dbReference>
<dbReference type="InterPro" id="IPR037401">
    <property type="entry name" value="SnoaL-like"/>
</dbReference>
<dbReference type="PANTHER" id="PTHR43280:SF27">
    <property type="entry name" value="TRANSCRIPTIONAL REGULATOR MTLR"/>
    <property type="match status" value="1"/>
</dbReference>
<dbReference type="InterPro" id="IPR018062">
    <property type="entry name" value="HTH_AraC-typ_CS"/>
</dbReference>
<evidence type="ECO:0000256" key="2">
    <source>
        <dbReference type="ARBA" id="ARBA00023125"/>
    </source>
</evidence>
<evidence type="ECO:0000256" key="3">
    <source>
        <dbReference type="ARBA" id="ARBA00023163"/>
    </source>
</evidence>
<dbReference type="Pfam" id="PF12680">
    <property type="entry name" value="SnoaL_2"/>
    <property type="match status" value="1"/>
</dbReference>
<dbReference type="PROSITE" id="PS00041">
    <property type="entry name" value="HTH_ARAC_FAMILY_1"/>
    <property type="match status" value="1"/>
</dbReference>
<gene>
    <name evidence="5" type="ORF">GJV18_04260</name>
</gene>
<dbReference type="PANTHER" id="PTHR43280">
    <property type="entry name" value="ARAC-FAMILY TRANSCRIPTIONAL REGULATOR"/>
    <property type="match status" value="1"/>
</dbReference>
<dbReference type="GO" id="GO:0003700">
    <property type="term" value="F:DNA-binding transcription factor activity"/>
    <property type="evidence" value="ECO:0007669"/>
    <property type="project" value="InterPro"/>
</dbReference>
<accession>A0A6I4KXM5</accession>
<name>A0A6I4KXM5_9PSED</name>
<reference evidence="5 6" key="1">
    <citation type="submission" date="2019-11" db="EMBL/GenBank/DDBJ databases">
        <title>Pseudomonas flavidum sp. nov., isolated from Baiyang Lake.</title>
        <authorList>
            <person name="Zhao Y."/>
        </authorList>
    </citation>
    <scope>NUCLEOTIDE SEQUENCE [LARGE SCALE GENOMIC DNA]</scope>
    <source>
        <strain evidence="6">R-22-3 w-18</strain>
    </source>
</reference>
<dbReference type="SUPFAM" id="SSF54427">
    <property type="entry name" value="NTF2-like"/>
    <property type="match status" value="1"/>
</dbReference>
<dbReference type="RefSeq" id="WP_160343471.1">
    <property type="nucleotide sequence ID" value="NZ_WKJZ01000001.1"/>
</dbReference>
<dbReference type="Gene3D" id="1.10.10.60">
    <property type="entry name" value="Homeodomain-like"/>
    <property type="match status" value="1"/>
</dbReference>
<dbReference type="GO" id="GO:0009893">
    <property type="term" value="P:positive regulation of metabolic process"/>
    <property type="evidence" value="ECO:0007669"/>
    <property type="project" value="UniProtKB-ARBA"/>
</dbReference>
<organism evidence="5 6">
    <name type="scientific">Pseudomonas xionganensis</name>
    <dbReference type="NCBI Taxonomy" id="2654845"/>
    <lineage>
        <taxon>Bacteria</taxon>
        <taxon>Pseudomonadati</taxon>
        <taxon>Pseudomonadota</taxon>
        <taxon>Gammaproteobacteria</taxon>
        <taxon>Pseudomonadales</taxon>
        <taxon>Pseudomonadaceae</taxon>
        <taxon>Pseudomonas</taxon>
    </lineage>
</organism>
<dbReference type="InterPro" id="IPR009057">
    <property type="entry name" value="Homeodomain-like_sf"/>
</dbReference>
<keyword evidence="1" id="KW-0805">Transcription regulation</keyword>
<evidence type="ECO:0000259" key="4">
    <source>
        <dbReference type="PROSITE" id="PS01124"/>
    </source>
</evidence>
<dbReference type="AlphaFoldDB" id="A0A6I4KXM5"/>
<sequence length="277" mass="31551">MQPDDIPDDAAQSARTLAVVQRYHQSWRARDLEAVLALYHPDIQYHDFYQQRCLGLGELRAYVAANLPRQAEERLEHSDRIRVDGHTAFIQYRLQLQGSAGLVAFRSSEAISVRDDLIWRVHEYATLVNEARPQAQAATQRPASSRLGLSPRQIGQMAADLQSYMQHQQPYLDPDLDLQQLADATGYSRNQLSFLFNQVLGQSFYRQISQLRLEHLLAQLTPGSDPQRIDALAFAAGFNSLSSFYSCFRRHCGQTPRAYLCQLSLRARTHDSPEPHD</sequence>
<evidence type="ECO:0000256" key="1">
    <source>
        <dbReference type="ARBA" id="ARBA00023015"/>
    </source>
</evidence>
<evidence type="ECO:0000313" key="5">
    <source>
        <dbReference type="EMBL" id="MVW74523.1"/>
    </source>
</evidence>
<proteinExistence type="predicted"/>
<dbReference type="EMBL" id="WKJZ01000001">
    <property type="protein sequence ID" value="MVW74523.1"/>
    <property type="molecule type" value="Genomic_DNA"/>
</dbReference>
<protein>
    <submittedName>
        <fullName evidence="5">Helix-turn-helix domain-containing protein</fullName>
    </submittedName>
</protein>
<dbReference type="Proteomes" id="UP000429555">
    <property type="component" value="Unassembled WGS sequence"/>
</dbReference>
<keyword evidence="3" id="KW-0804">Transcription</keyword>
<dbReference type="InterPro" id="IPR018060">
    <property type="entry name" value="HTH_AraC"/>
</dbReference>
<comment type="caution">
    <text evidence="5">The sequence shown here is derived from an EMBL/GenBank/DDBJ whole genome shotgun (WGS) entry which is preliminary data.</text>
</comment>
<dbReference type="SUPFAM" id="SSF46689">
    <property type="entry name" value="Homeodomain-like"/>
    <property type="match status" value="1"/>
</dbReference>
<dbReference type="InterPro" id="IPR032710">
    <property type="entry name" value="NTF2-like_dom_sf"/>
</dbReference>
<feature type="domain" description="HTH araC/xylS-type" evidence="4">
    <location>
        <begin position="162"/>
        <end position="262"/>
    </location>
</feature>
<dbReference type="SMART" id="SM00342">
    <property type="entry name" value="HTH_ARAC"/>
    <property type="match status" value="1"/>
</dbReference>
<dbReference type="Gene3D" id="3.10.450.50">
    <property type="match status" value="1"/>
</dbReference>
<evidence type="ECO:0000313" key="6">
    <source>
        <dbReference type="Proteomes" id="UP000429555"/>
    </source>
</evidence>